<dbReference type="GO" id="GO:0015940">
    <property type="term" value="P:pantothenate biosynthetic process"/>
    <property type="evidence" value="ECO:0007669"/>
    <property type="project" value="UniProtKB-UniPathway"/>
</dbReference>
<evidence type="ECO:0000256" key="1">
    <source>
        <dbReference type="ARBA" id="ARBA00002919"/>
    </source>
</evidence>
<dbReference type="PANTHER" id="PTHR21708">
    <property type="entry name" value="PROBABLE 2-DEHYDROPANTOATE 2-REDUCTASE"/>
    <property type="match status" value="1"/>
</dbReference>
<dbReference type="Pfam" id="PF08546">
    <property type="entry name" value="ApbA_C"/>
    <property type="match status" value="1"/>
</dbReference>
<dbReference type="FunFam" id="1.10.1040.10:FF:000017">
    <property type="entry name" value="2-dehydropantoate 2-reductase"/>
    <property type="match status" value="1"/>
</dbReference>
<dbReference type="Pfam" id="PF02558">
    <property type="entry name" value="ApbA"/>
    <property type="match status" value="1"/>
</dbReference>
<evidence type="ECO:0000256" key="11">
    <source>
        <dbReference type="RuleBase" id="RU362068"/>
    </source>
</evidence>
<evidence type="ECO:0000256" key="5">
    <source>
        <dbReference type="ARBA" id="ARBA00019465"/>
    </source>
</evidence>
<evidence type="ECO:0000256" key="9">
    <source>
        <dbReference type="ARBA" id="ARBA00032024"/>
    </source>
</evidence>
<dbReference type="SUPFAM" id="SSF48179">
    <property type="entry name" value="6-phosphogluconate dehydrogenase C-terminal domain-like"/>
    <property type="match status" value="1"/>
</dbReference>
<name>A0A191YW72_9PSED</name>
<reference evidence="14 15" key="1">
    <citation type="journal article" date="2018" name="Syst. Appl. Microbiol.">
        <title>Pseudomonas silesiensis sp. nov. strain A3T isolated from a biological pesticide sewage treatment plant and analysis of the complete genome sequence.</title>
        <authorList>
            <person name="Kaminski M.A."/>
            <person name="Furmanczyk E.M."/>
            <person name="Sobczak A."/>
            <person name="Dziembowski A."/>
            <person name="Lipinski L."/>
        </authorList>
    </citation>
    <scope>NUCLEOTIDE SEQUENCE [LARGE SCALE GENOMIC DNA]</scope>
    <source>
        <strain evidence="14 15">A3</strain>
    </source>
</reference>
<comment type="similarity">
    <text evidence="3 11">Belongs to the ketopantoate reductase family.</text>
</comment>
<evidence type="ECO:0000256" key="6">
    <source>
        <dbReference type="ARBA" id="ARBA00022655"/>
    </source>
</evidence>
<dbReference type="UniPathway" id="UPA00028">
    <property type="reaction ID" value="UER00004"/>
</dbReference>
<dbReference type="InterPro" id="IPR013328">
    <property type="entry name" value="6PGD_dom2"/>
</dbReference>
<dbReference type="KEGG" id="psil:PMA3_18395"/>
<accession>A0A191YW72</accession>
<keyword evidence="6 11" id="KW-0566">Pantothenate biosynthesis</keyword>
<dbReference type="OrthoDB" id="9796561at2"/>
<evidence type="ECO:0000313" key="15">
    <source>
        <dbReference type="Proteomes" id="UP000078354"/>
    </source>
</evidence>
<dbReference type="InterPro" id="IPR008927">
    <property type="entry name" value="6-PGluconate_DH-like_C_sf"/>
</dbReference>
<comment type="catalytic activity">
    <reaction evidence="10 11">
        <text>(R)-pantoate + NADP(+) = 2-dehydropantoate + NADPH + H(+)</text>
        <dbReference type="Rhea" id="RHEA:16233"/>
        <dbReference type="ChEBI" id="CHEBI:11561"/>
        <dbReference type="ChEBI" id="CHEBI:15378"/>
        <dbReference type="ChEBI" id="CHEBI:15980"/>
        <dbReference type="ChEBI" id="CHEBI:57783"/>
        <dbReference type="ChEBI" id="CHEBI:58349"/>
        <dbReference type="EC" id="1.1.1.169"/>
    </reaction>
</comment>
<dbReference type="RefSeq" id="WP_064678519.1">
    <property type="nucleotide sequence ID" value="NZ_CP014870.1"/>
</dbReference>
<dbReference type="SUPFAM" id="SSF51735">
    <property type="entry name" value="NAD(P)-binding Rossmann-fold domains"/>
    <property type="match status" value="1"/>
</dbReference>
<keyword evidence="15" id="KW-1185">Reference proteome</keyword>
<dbReference type="Proteomes" id="UP000078354">
    <property type="component" value="Chromosome"/>
</dbReference>
<dbReference type="InterPro" id="IPR013752">
    <property type="entry name" value="KPA_reductase"/>
</dbReference>
<proteinExistence type="inferred from homology"/>
<evidence type="ECO:0000256" key="7">
    <source>
        <dbReference type="ARBA" id="ARBA00022857"/>
    </source>
</evidence>
<evidence type="ECO:0000256" key="2">
    <source>
        <dbReference type="ARBA" id="ARBA00004994"/>
    </source>
</evidence>
<dbReference type="GO" id="GO:0008677">
    <property type="term" value="F:2-dehydropantoate 2-reductase activity"/>
    <property type="evidence" value="ECO:0007669"/>
    <property type="project" value="UniProtKB-EC"/>
</dbReference>
<dbReference type="EMBL" id="CP014870">
    <property type="protein sequence ID" value="ANJ57013.1"/>
    <property type="molecule type" value="Genomic_DNA"/>
</dbReference>
<dbReference type="EC" id="1.1.1.169" evidence="4 11"/>
<dbReference type="GO" id="GO:0005737">
    <property type="term" value="C:cytoplasm"/>
    <property type="evidence" value="ECO:0007669"/>
    <property type="project" value="TreeGrafter"/>
</dbReference>
<sequence length="306" mass="33001">MRILIVGAGSTGGFFGAKLAKADRDVTFLVRPQRLRLIEQHGLCVRSPAGDIDIQPQLITSAQINGTFDIVLLAVKAYALDSALQDMAAAVGPETVILPLLNGMRHMDVISEKFGAERLLGCACKVATSLDESGRIIQQGTFNDISFGELDGSDSDRLAAVHTFMRDAGFDANISNTILRDMWEKWTLLAAMGSINCLMRGSIGEVVAAAGGHEFALRMIDEVSAVVRAAGQELSEPFLTQAYRLLTLQGSPQTSSMYRDLVAGRAIEADQIIGDLLVRASAKNMEAPLLALVYAHLLVYQARLHN</sequence>
<dbReference type="NCBIfam" id="TIGR00745">
    <property type="entry name" value="apbA_panE"/>
    <property type="match status" value="1"/>
</dbReference>
<dbReference type="Gene3D" id="3.40.50.720">
    <property type="entry name" value="NAD(P)-binding Rossmann-like Domain"/>
    <property type="match status" value="1"/>
</dbReference>
<evidence type="ECO:0000259" key="13">
    <source>
        <dbReference type="Pfam" id="PF08546"/>
    </source>
</evidence>
<dbReference type="AlphaFoldDB" id="A0A191YW72"/>
<dbReference type="FunFam" id="3.40.50.720:FF:000307">
    <property type="entry name" value="2-dehydropantoate 2-reductase"/>
    <property type="match status" value="1"/>
</dbReference>
<comment type="function">
    <text evidence="1 11">Catalyzes the NADPH-dependent reduction of ketopantoate into pantoic acid.</text>
</comment>
<evidence type="ECO:0000259" key="12">
    <source>
        <dbReference type="Pfam" id="PF02558"/>
    </source>
</evidence>
<evidence type="ECO:0000256" key="10">
    <source>
        <dbReference type="ARBA" id="ARBA00048793"/>
    </source>
</evidence>
<evidence type="ECO:0000256" key="3">
    <source>
        <dbReference type="ARBA" id="ARBA00007870"/>
    </source>
</evidence>
<evidence type="ECO:0000313" key="14">
    <source>
        <dbReference type="EMBL" id="ANJ57013.1"/>
    </source>
</evidence>
<keyword evidence="8 11" id="KW-0560">Oxidoreductase</keyword>
<evidence type="ECO:0000256" key="4">
    <source>
        <dbReference type="ARBA" id="ARBA00013014"/>
    </source>
</evidence>
<organism evidence="14 15">
    <name type="scientific">Pseudomonas silesiensis</name>
    <dbReference type="NCBI Taxonomy" id="1853130"/>
    <lineage>
        <taxon>Bacteria</taxon>
        <taxon>Pseudomonadati</taxon>
        <taxon>Pseudomonadota</taxon>
        <taxon>Gammaproteobacteria</taxon>
        <taxon>Pseudomonadales</taxon>
        <taxon>Pseudomonadaceae</taxon>
        <taxon>Pseudomonas</taxon>
    </lineage>
</organism>
<comment type="pathway">
    <text evidence="2 11">Cofactor biosynthesis; (R)-pantothenate biosynthesis; (R)-pantoate from 3-methyl-2-oxobutanoate: step 2/2.</text>
</comment>
<feature type="domain" description="Ketopantoate reductase C-terminal" evidence="13">
    <location>
        <begin position="178"/>
        <end position="298"/>
    </location>
</feature>
<feature type="domain" description="Ketopantoate reductase N-terminal" evidence="12">
    <location>
        <begin position="3"/>
        <end position="151"/>
    </location>
</feature>
<gene>
    <name evidence="14" type="ORF">PMA3_18395</name>
</gene>
<protein>
    <recommendedName>
        <fullName evidence="5 11">2-dehydropantoate 2-reductase</fullName>
        <ecNumber evidence="4 11">1.1.1.169</ecNumber>
    </recommendedName>
    <alternativeName>
        <fullName evidence="9 11">Ketopantoate reductase</fullName>
    </alternativeName>
</protein>
<dbReference type="InterPro" id="IPR013332">
    <property type="entry name" value="KPR_N"/>
</dbReference>
<dbReference type="InterPro" id="IPR003710">
    <property type="entry name" value="ApbA"/>
</dbReference>
<keyword evidence="7 11" id="KW-0521">NADP</keyword>
<dbReference type="PANTHER" id="PTHR21708:SF26">
    <property type="entry name" value="2-DEHYDROPANTOATE 2-REDUCTASE"/>
    <property type="match status" value="1"/>
</dbReference>
<dbReference type="Gene3D" id="1.10.1040.10">
    <property type="entry name" value="N-(1-d-carboxylethyl)-l-norvaline Dehydrogenase, domain 2"/>
    <property type="match status" value="1"/>
</dbReference>
<dbReference type="InterPro" id="IPR036291">
    <property type="entry name" value="NAD(P)-bd_dom_sf"/>
</dbReference>
<evidence type="ECO:0000256" key="8">
    <source>
        <dbReference type="ARBA" id="ARBA00023002"/>
    </source>
</evidence>
<dbReference type="STRING" id="1853130.PMA3_18395"/>
<dbReference type="InterPro" id="IPR051402">
    <property type="entry name" value="KPR-Related"/>
</dbReference>